<name>A0AA88DJD5_FICCA</name>
<feature type="region of interest" description="Disordered" evidence="2">
    <location>
        <begin position="1"/>
        <end position="48"/>
    </location>
</feature>
<dbReference type="EMBL" id="BTGU01000033">
    <property type="protein sequence ID" value="GMN50094.1"/>
    <property type="molecule type" value="Genomic_DNA"/>
</dbReference>
<dbReference type="PANTHER" id="PTHR47591:SF1">
    <property type="entry name" value="ZINC FINGER PROTEIN ZAT2-RELATED"/>
    <property type="match status" value="1"/>
</dbReference>
<dbReference type="InterPro" id="IPR036236">
    <property type="entry name" value="Znf_C2H2_sf"/>
</dbReference>
<keyword evidence="1" id="KW-0479">Metal-binding</keyword>
<evidence type="ECO:0000256" key="2">
    <source>
        <dbReference type="SAM" id="MobiDB-lite"/>
    </source>
</evidence>
<dbReference type="Proteomes" id="UP001187192">
    <property type="component" value="Unassembled WGS sequence"/>
</dbReference>
<feature type="region of interest" description="Disordered" evidence="2">
    <location>
        <begin position="90"/>
        <end position="117"/>
    </location>
</feature>
<organism evidence="4 5">
    <name type="scientific">Ficus carica</name>
    <name type="common">Common fig</name>
    <dbReference type="NCBI Taxonomy" id="3494"/>
    <lineage>
        <taxon>Eukaryota</taxon>
        <taxon>Viridiplantae</taxon>
        <taxon>Streptophyta</taxon>
        <taxon>Embryophyta</taxon>
        <taxon>Tracheophyta</taxon>
        <taxon>Spermatophyta</taxon>
        <taxon>Magnoliopsida</taxon>
        <taxon>eudicotyledons</taxon>
        <taxon>Gunneridae</taxon>
        <taxon>Pentapetalae</taxon>
        <taxon>rosids</taxon>
        <taxon>fabids</taxon>
        <taxon>Rosales</taxon>
        <taxon>Moraceae</taxon>
        <taxon>Ficeae</taxon>
        <taxon>Ficus</taxon>
    </lineage>
</organism>
<keyword evidence="1" id="KW-0862">Zinc</keyword>
<dbReference type="PANTHER" id="PTHR47591">
    <property type="entry name" value="ZINC FINGER PROTEIN ZAT2-RELATED"/>
    <property type="match status" value="1"/>
</dbReference>
<proteinExistence type="predicted"/>
<gene>
    <name evidence="4" type="ORF">TIFTF001_019247</name>
</gene>
<dbReference type="SMART" id="SM00355">
    <property type="entry name" value="ZnF_C2H2"/>
    <property type="match status" value="2"/>
</dbReference>
<evidence type="ECO:0000256" key="1">
    <source>
        <dbReference type="PROSITE-ProRule" id="PRU00042"/>
    </source>
</evidence>
<protein>
    <recommendedName>
        <fullName evidence="3">C2H2-type domain-containing protein</fullName>
    </recommendedName>
</protein>
<dbReference type="AlphaFoldDB" id="A0AA88DJD5"/>
<keyword evidence="5" id="KW-1185">Reference proteome</keyword>
<dbReference type="Pfam" id="PF13912">
    <property type="entry name" value="zf-C2H2_6"/>
    <property type="match status" value="2"/>
</dbReference>
<feature type="domain" description="C2H2-type" evidence="3">
    <location>
        <begin position="60"/>
        <end position="82"/>
    </location>
</feature>
<dbReference type="SUPFAM" id="SSF57667">
    <property type="entry name" value="beta-beta-alpha zinc fingers"/>
    <property type="match status" value="1"/>
</dbReference>
<accession>A0AA88DJD5</accession>
<dbReference type="PROSITE" id="PS00028">
    <property type="entry name" value="ZINC_FINGER_C2H2_1"/>
    <property type="match status" value="2"/>
</dbReference>
<evidence type="ECO:0000259" key="3">
    <source>
        <dbReference type="PROSITE" id="PS50157"/>
    </source>
</evidence>
<reference evidence="4" key="1">
    <citation type="submission" date="2023-07" db="EMBL/GenBank/DDBJ databases">
        <title>draft genome sequence of fig (Ficus carica).</title>
        <authorList>
            <person name="Takahashi T."/>
            <person name="Nishimura K."/>
        </authorList>
    </citation>
    <scope>NUCLEOTIDE SEQUENCE</scope>
</reference>
<dbReference type="InterPro" id="IPR013087">
    <property type="entry name" value="Znf_C2H2_type"/>
</dbReference>
<feature type="domain" description="C2H2-type" evidence="3">
    <location>
        <begin position="168"/>
        <end position="195"/>
    </location>
</feature>
<comment type="caution">
    <text evidence="4">The sequence shown here is derived from an EMBL/GenBank/DDBJ whole genome shotgun (WGS) entry which is preliminary data.</text>
</comment>
<sequence length="249" mass="26847">MNTTVFDFHTPLLPPPPSTSAAAAATVAAKRHRKKRSKPLQNDVVSPPKLAADTTKNVARACSECGKTFWSWKALFGHMRCHPERHWRGINPPPNHHRPPASPVATDSTTPTPRPPNGLIDDYEIAACLLFLANNGSANDTTASTRTNTDHFDVVDEDNMSVSFTAAFECSSCKKVFRSHQALGGHRASHKNVKGCFAMTRPSSAADSGNSIGLDFDLNLPAVLEDAASTSYCWMPSSPGLALDLRLGL</sequence>
<evidence type="ECO:0000313" key="4">
    <source>
        <dbReference type="EMBL" id="GMN50094.1"/>
    </source>
</evidence>
<feature type="compositionally biased region" description="Basic residues" evidence="2">
    <location>
        <begin position="29"/>
        <end position="38"/>
    </location>
</feature>
<evidence type="ECO:0000313" key="5">
    <source>
        <dbReference type="Proteomes" id="UP001187192"/>
    </source>
</evidence>
<keyword evidence="1" id="KW-0863">Zinc-finger</keyword>
<dbReference type="PROSITE" id="PS50157">
    <property type="entry name" value="ZINC_FINGER_C2H2_2"/>
    <property type="match status" value="2"/>
</dbReference>
<dbReference type="GO" id="GO:0008270">
    <property type="term" value="F:zinc ion binding"/>
    <property type="evidence" value="ECO:0007669"/>
    <property type="project" value="UniProtKB-KW"/>
</dbReference>
<feature type="compositionally biased region" description="Low complexity" evidence="2">
    <location>
        <begin position="19"/>
        <end position="28"/>
    </location>
</feature>